<dbReference type="InterPro" id="IPR018584">
    <property type="entry name" value="GT87"/>
</dbReference>
<keyword evidence="5 8" id="KW-1133">Transmembrane helix</keyword>
<keyword evidence="10" id="KW-1185">Reference proteome</keyword>
<evidence type="ECO:0000256" key="5">
    <source>
        <dbReference type="ARBA" id="ARBA00022989"/>
    </source>
</evidence>
<dbReference type="GO" id="GO:0005886">
    <property type="term" value="C:plasma membrane"/>
    <property type="evidence" value="ECO:0007669"/>
    <property type="project" value="UniProtKB-SubCell"/>
</dbReference>
<feature type="transmembrane region" description="Helical" evidence="8">
    <location>
        <begin position="363"/>
        <end position="385"/>
    </location>
</feature>
<feature type="transmembrane region" description="Helical" evidence="8">
    <location>
        <begin position="333"/>
        <end position="351"/>
    </location>
</feature>
<evidence type="ECO:0000256" key="2">
    <source>
        <dbReference type="ARBA" id="ARBA00022475"/>
    </source>
</evidence>
<feature type="transmembrane region" description="Helical" evidence="8">
    <location>
        <begin position="123"/>
        <end position="156"/>
    </location>
</feature>
<evidence type="ECO:0000256" key="8">
    <source>
        <dbReference type="SAM" id="Phobius"/>
    </source>
</evidence>
<comment type="similarity">
    <text evidence="7">Belongs to the glycosyltransferase 87 family.</text>
</comment>
<keyword evidence="4 8" id="KW-0812">Transmembrane</keyword>
<dbReference type="OrthoDB" id="5659754at2"/>
<sequence length="435" mass="50059">MKAYYGPLSLLAATLIYALIFYLQFTQQLRVDFSSFYSTSAALTQEQKPYSIPSTSSRPKAKKLPTNLNPPFFLLLLQPLAHLDYRFALPVWTLLNFIAGLAGAAIAAKLAFQRAILQKIWPVLLLVYLSLFMTFMDTAIAQMGAFVLFFVMTGYYAYACRHDRLAGFLWGFITAIKFFPGLLLVMAWQQRRYRVAGYLLATTVVLSLLPVYYFGLSIYSEYLQMLRHVTWYGDSWNGSLYGFLYRLFVVPGHQAQSVLTIQVIYIVASLLILIWYIKKMGNNSPEVNRHYPFCLTLAITLLLSPFGWLYYFSILLLPLALTWQQLVRDRETAPIITVLWFTGFFIINLPFDYIKSVHMDSSFWHRLTIYSLHNYGLLILVYLIIRLLTRPEKLLTNTAQLDRNFVLPVLVIVAFGLLVPLSCFSIQLLKTLFSL</sequence>
<dbReference type="RefSeq" id="WP_058483680.1">
    <property type="nucleotide sequence ID" value="NZ_CAAAII010000006.1"/>
</dbReference>
<evidence type="ECO:0000313" key="10">
    <source>
        <dbReference type="Proteomes" id="UP000054877"/>
    </source>
</evidence>
<keyword evidence="2" id="KW-1003">Cell membrane</keyword>
<organism evidence="9 10">
    <name type="scientific">Legionella spiritensis</name>
    <dbReference type="NCBI Taxonomy" id="452"/>
    <lineage>
        <taxon>Bacteria</taxon>
        <taxon>Pseudomonadati</taxon>
        <taxon>Pseudomonadota</taxon>
        <taxon>Gammaproteobacteria</taxon>
        <taxon>Legionellales</taxon>
        <taxon>Legionellaceae</taxon>
        <taxon>Legionella</taxon>
    </lineage>
</organism>
<evidence type="ECO:0000256" key="3">
    <source>
        <dbReference type="ARBA" id="ARBA00022679"/>
    </source>
</evidence>
<dbReference type="EMBL" id="LNYX01000029">
    <property type="protein sequence ID" value="KTD62545.1"/>
    <property type="molecule type" value="Genomic_DNA"/>
</dbReference>
<reference evidence="9 10" key="1">
    <citation type="submission" date="2015-11" db="EMBL/GenBank/DDBJ databases">
        <title>Genomic analysis of 38 Legionella species identifies large and diverse effector repertoires.</title>
        <authorList>
            <person name="Burstein D."/>
            <person name="Amaro F."/>
            <person name="Zusman T."/>
            <person name="Lifshitz Z."/>
            <person name="Cohen O."/>
            <person name="Gilbert J.A."/>
            <person name="Pupko T."/>
            <person name="Shuman H.A."/>
            <person name="Segal G."/>
        </authorList>
    </citation>
    <scope>NUCLEOTIDE SEQUENCE [LARGE SCALE GENOMIC DNA]</scope>
    <source>
        <strain evidence="9 10">Mt.St.Helens-9</strain>
    </source>
</reference>
<comment type="subcellular location">
    <subcellularLocation>
        <location evidence="1">Cell membrane</location>
        <topology evidence="1">Multi-pass membrane protein</topology>
    </subcellularLocation>
</comment>
<feature type="transmembrane region" description="Helical" evidence="8">
    <location>
        <begin position="258"/>
        <end position="277"/>
    </location>
</feature>
<feature type="transmembrane region" description="Helical" evidence="8">
    <location>
        <begin position="6"/>
        <end position="25"/>
    </location>
</feature>
<evidence type="ECO:0000256" key="7">
    <source>
        <dbReference type="ARBA" id="ARBA00024033"/>
    </source>
</evidence>
<gene>
    <name evidence="9" type="ORF">Lspi_1757</name>
</gene>
<feature type="transmembrane region" description="Helical" evidence="8">
    <location>
        <begin position="168"/>
        <end position="188"/>
    </location>
</feature>
<feature type="transmembrane region" description="Helical" evidence="8">
    <location>
        <begin position="195"/>
        <end position="215"/>
    </location>
</feature>
<dbReference type="PATRIC" id="fig|452.5.peg.1934"/>
<dbReference type="AlphaFoldDB" id="A0A0W0Z083"/>
<evidence type="ECO:0000256" key="1">
    <source>
        <dbReference type="ARBA" id="ARBA00004651"/>
    </source>
</evidence>
<evidence type="ECO:0000313" key="9">
    <source>
        <dbReference type="EMBL" id="KTD62545.1"/>
    </source>
</evidence>
<dbReference type="Proteomes" id="UP000054877">
    <property type="component" value="Unassembled WGS sequence"/>
</dbReference>
<proteinExistence type="inferred from homology"/>
<feature type="transmembrane region" description="Helical" evidence="8">
    <location>
        <begin position="405"/>
        <end position="429"/>
    </location>
</feature>
<dbReference type="Pfam" id="PF09594">
    <property type="entry name" value="GT87"/>
    <property type="match status" value="1"/>
</dbReference>
<feature type="transmembrane region" description="Helical" evidence="8">
    <location>
        <begin position="297"/>
        <end position="321"/>
    </location>
</feature>
<evidence type="ECO:0000256" key="4">
    <source>
        <dbReference type="ARBA" id="ARBA00022692"/>
    </source>
</evidence>
<evidence type="ECO:0008006" key="11">
    <source>
        <dbReference type="Google" id="ProtNLM"/>
    </source>
</evidence>
<comment type="caution">
    <text evidence="9">The sequence shown here is derived from an EMBL/GenBank/DDBJ whole genome shotgun (WGS) entry which is preliminary data.</text>
</comment>
<accession>A0A0W0Z083</accession>
<evidence type="ECO:0000256" key="6">
    <source>
        <dbReference type="ARBA" id="ARBA00023136"/>
    </source>
</evidence>
<name>A0A0W0Z083_LEGSP</name>
<dbReference type="STRING" id="452.Lspi_1757"/>
<protein>
    <recommendedName>
        <fullName evidence="11">Mannosyltransferase</fullName>
    </recommendedName>
</protein>
<keyword evidence="6 8" id="KW-0472">Membrane</keyword>
<dbReference type="GO" id="GO:0016758">
    <property type="term" value="F:hexosyltransferase activity"/>
    <property type="evidence" value="ECO:0007669"/>
    <property type="project" value="InterPro"/>
</dbReference>
<keyword evidence="3" id="KW-0808">Transferase</keyword>
<feature type="transmembrane region" description="Helical" evidence="8">
    <location>
        <begin position="87"/>
        <end position="111"/>
    </location>
</feature>